<reference evidence="1" key="1">
    <citation type="submission" date="2017-09" db="EMBL/GenBank/DDBJ databases">
        <title>Polyketide synthases of a Diaporthe helianthi virulent isolate.</title>
        <authorList>
            <person name="Baroncelli R."/>
        </authorList>
    </citation>
    <scope>NUCLEOTIDE SEQUENCE [LARGE SCALE GENOMIC DNA]</scope>
    <source>
        <strain evidence="1">7/96</strain>
    </source>
</reference>
<dbReference type="InParanoid" id="A0A2P5I1W1"/>
<keyword evidence="2" id="KW-1185">Reference proteome</keyword>
<dbReference type="Proteomes" id="UP000094444">
    <property type="component" value="Unassembled WGS sequence"/>
</dbReference>
<evidence type="ECO:0000313" key="2">
    <source>
        <dbReference type="Proteomes" id="UP000094444"/>
    </source>
</evidence>
<dbReference type="AlphaFoldDB" id="A0A2P5I1W1"/>
<gene>
    <name evidence="1" type="ORF">DHEL01_v205105</name>
</gene>
<proteinExistence type="predicted"/>
<name>A0A2P5I1W1_DIAHE</name>
<dbReference type="EMBL" id="MAVT02000362">
    <property type="protein sequence ID" value="POS76496.1"/>
    <property type="molecule type" value="Genomic_DNA"/>
</dbReference>
<protein>
    <submittedName>
        <fullName evidence="1">Uncharacterized protein</fullName>
    </submittedName>
</protein>
<dbReference type="OrthoDB" id="10484318at2759"/>
<evidence type="ECO:0000313" key="1">
    <source>
        <dbReference type="EMBL" id="POS76496.1"/>
    </source>
</evidence>
<sequence>MSVMPLASSSSGTPTAGLFQNLSTGAVGVVALAVNGRGRTCITTHVVPNAALVCGAAPRAAARSRVTVLAPAHTLQESIALPVYGRRSNAPCSKTIIMLLTTGQVPHAARRDSPFTYEHACISGRAAGFGVLRTEEKQSSELSMLPSYHLELSHVFLQRPGLLAQQSQWPGLA</sequence>
<accession>A0A2P5I1W1</accession>
<comment type="caution">
    <text evidence="1">The sequence shown here is derived from an EMBL/GenBank/DDBJ whole genome shotgun (WGS) entry which is preliminary data.</text>
</comment>
<organism evidence="1 2">
    <name type="scientific">Diaporthe helianthi</name>
    <dbReference type="NCBI Taxonomy" id="158607"/>
    <lineage>
        <taxon>Eukaryota</taxon>
        <taxon>Fungi</taxon>
        <taxon>Dikarya</taxon>
        <taxon>Ascomycota</taxon>
        <taxon>Pezizomycotina</taxon>
        <taxon>Sordariomycetes</taxon>
        <taxon>Sordariomycetidae</taxon>
        <taxon>Diaporthales</taxon>
        <taxon>Diaporthaceae</taxon>
        <taxon>Diaporthe</taxon>
    </lineage>
</organism>